<dbReference type="InterPro" id="IPR035965">
    <property type="entry name" value="PAS-like_dom_sf"/>
</dbReference>
<dbReference type="Pfam" id="PF00990">
    <property type="entry name" value="GGDEF"/>
    <property type="match status" value="1"/>
</dbReference>
<dbReference type="SMART" id="SM00267">
    <property type="entry name" value="GGDEF"/>
    <property type="match status" value="1"/>
</dbReference>
<dbReference type="PANTHER" id="PTHR45138">
    <property type="entry name" value="REGULATORY COMPONENTS OF SENSORY TRANSDUCTION SYSTEM"/>
    <property type="match status" value="1"/>
</dbReference>
<dbReference type="InterPro" id="IPR029787">
    <property type="entry name" value="Nucleotide_cyclase"/>
</dbReference>
<dbReference type="SUPFAM" id="SSF55073">
    <property type="entry name" value="Nucleotide cyclase"/>
    <property type="match status" value="1"/>
</dbReference>
<dbReference type="Pfam" id="PF01590">
    <property type="entry name" value="GAF"/>
    <property type="match status" value="1"/>
</dbReference>
<dbReference type="CDD" id="cd01949">
    <property type="entry name" value="GGDEF"/>
    <property type="match status" value="1"/>
</dbReference>
<accession>A0A1G5UW85</accession>
<dbReference type="NCBIfam" id="TIGR00254">
    <property type="entry name" value="GGDEF"/>
    <property type="match status" value="1"/>
</dbReference>
<dbReference type="STRING" id="209880.SAMN02910343_00182"/>
<dbReference type="AlphaFoldDB" id="A0A1G5UW85"/>
<dbReference type="InterPro" id="IPR029016">
    <property type="entry name" value="GAF-like_dom_sf"/>
</dbReference>
<dbReference type="SUPFAM" id="SSF55785">
    <property type="entry name" value="PYP-like sensor domain (PAS domain)"/>
    <property type="match status" value="1"/>
</dbReference>
<dbReference type="GO" id="GO:0052621">
    <property type="term" value="F:diguanylate cyclase activity"/>
    <property type="evidence" value="ECO:0007669"/>
    <property type="project" value="TreeGrafter"/>
</dbReference>
<evidence type="ECO:0000313" key="2">
    <source>
        <dbReference type="EMBL" id="SDA37884.1"/>
    </source>
</evidence>
<dbReference type="Gene3D" id="3.30.450.40">
    <property type="match status" value="1"/>
</dbReference>
<dbReference type="InterPro" id="IPR043128">
    <property type="entry name" value="Rev_trsase/Diguanyl_cyclase"/>
</dbReference>
<protein>
    <submittedName>
        <fullName evidence="2">Diguanylate cyclase (GGDEF) domain-containing protein</fullName>
    </submittedName>
</protein>
<evidence type="ECO:0000259" key="1">
    <source>
        <dbReference type="PROSITE" id="PS50887"/>
    </source>
</evidence>
<dbReference type="InterPro" id="IPR050469">
    <property type="entry name" value="Diguanylate_Cyclase"/>
</dbReference>
<name>A0A1G5UW85_9FIRM</name>
<dbReference type="SMART" id="SM00065">
    <property type="entry name" value="GAF"/>
    <property type="match status" value="1"/>
</dbReference>
<dbReference type="PANTHER" id="PTHR45138:SF9">
    <property type="entry name" value="DIGUANYLATE CYCLASE DGCM-RELATED"/>
    <property type="match status" value="1"/>
</dbReference>
<reference evidence="2 3" key="1">
    <citation type="submission" date="2016-10" db="EMBL/GenBank/DDBJ databases">
        <authorList>
            <person name="de Groot N.N."/>
        </authorList>
    </citation>
    <scope>NUCLEOTIDE SEQUENCE [LARGE SCALE GENOMIC DNA]</scope>
    <source>
        <strain evidence="2 3">DSM 15230</strain>
    </source>
</reference>
<dbReference type="EMBL" id="FMXA01000003">
    <property type="protein sequence ID" value="SDA37884.1"/>
    <property type="molecule type" value="Genomic_DNA"/>
</dbReference>
<dbReference type="OrthoDB" id="9801014at2"/>
<dbReference type="Gene3D" id="3.30.450.20">
    <property type="entry name" value="PAS domain"/>
    <property type="match status" value="1"/>
</dbReference>
<sequence length="457" mass="52649">MSTDKKIDKRITGGWIDEAMDLLQVPSCIVEMADSRSGRIYRIRYVNSAFCQLTGKHRDFLIGKSFIQAGITEKESGWISAMEAVIEGERVMKGKLYADILGKWIRFSVSPVHMAHECIVSCVDISEEEARRRRLRRANTTNETVIRVIRRLVSEPCFSRAMQGILSDLSEAIHPDRLYVLETDRKTISNTYEWCAPGVKSEIESLQNLSYDEYMLSWEKCLETDTSVVIPDIEELRKQGDIDGYNILKRQNIRNLMSTPLYYQGKLIGFLVADNYEENEMMNTRYLLETVGAFMAMYVANRRLLEQLEFASGKDSLTGVKNRNAMDIYFNQHAGESQLGVLFIDVNGLKYVNDTQGHAEGDRLLQNLAEFLCNYFPRDNIYRSGGDEFVIVTPGTTEEKMRGKTREIKDAMQKESFSFAIGYAVSDHRGIQQAAIRADQRMYQDKREYYQNHPRYR</sequence>
<proteinExistence type="predicted"/>
<dbReference type="GeneID" id="87755232"/>
<dbReference type="Proteomes" id="UP000199689">
    <property type="component" value="Unassembled WGS sequence"/>
</dbReference>
<dbReference type="PROSITE" id="PS50887">
    <property type="entry name" value="GGDEF"/>
    <property type="match status" value="1"/>
</dbReference>
<feature type="domain" description="GGDEF" evidence="1">
    <location>
        <begin position="337"/>
        <end position="457"/>
    </location>
</feature>
<dbReference type="InterPro" id="IPR000160">
    <property type="entry name" value="GGDEF_dom"/>
</dbReference>
<evidence type="ECO:0000313" key="3">
    <source>
        <dbReference type="Proteomes" id="UP000199689"/>
    </source>
</evidence>
<gene>
    <name evidence="2" type="ORF">SAMN02910343_00182</name>
</gene>
<dbReference type="Gene3D" id="3.30.70.270">
    <property type="match status" value="1"/>
</dbReference>
<organism evidence="2 3">
    <name type="scientific">Allisonella histaminiformans</name>
    <dbReference type="NCBI Taxonomy" id="209880"/>
    <lineage>
        <taxon>Bacteria</taxon>
        <taxon>Bacillati</taxon>
        <taxon>Bacillota</taxon>
        <taxon>Negativicutes</taxon>
        <taxon>Veillonellales</taxon>
        <taxon>Veillonellaceae</taxon>
        <taxon>Allisonella</taxon>
    </lineage>
</organism>
<keyword evidence="3" id="KW-1185">Reference proteome</keyword>
<dbReference type="InterPro" id="IPR003018">
    <property type="entry name" value="GAF"/>
</dbReference>
<dbReference type="SUPFAM" id="SSF55781">
    <property type="entry name" value="GAF domain-like"/>
    <property type="match status" value="1"/>
</dbReference>
<dbReference type="RefSeq" id="WP_091362854.1">
    <property type="nucleotide sequence ID" value="NZ_FMXA01000003.1"/>
</dbReference>